<reference evidence="4" key="1">
    <citation type="submission" date="2016-10" db="EMBL/GenBank/DDBJ databases">
        <authorList>
            <person name="Varghese N."/>
            <person name="Submissions S."/>
        </authorList>
    </citation>
    <scope>NUCLEOTIDE SEQUENCE [LARGE SCALE GENOMIC DNA]</scope>
    <source>
        <strain evidence="4">CGMCC 1.7715</strain>
    </source>
</reference>
<feature type="signal peptide" evidence="1">
    <location>
        <begin position="1"/>
        <end position="24"/>
    </location>
</feature>
<evidence type="ECO:0000313" key="3">
    <source>
        <dbReference type="EMBL" id="SFP41009.1"/>
    </source>
</evidence>
<dbReference type="EMBL" id="FOWZ01000005">
    <property type="protein sequence ID" value="SFP41009.1"/>
    <property type="molecule type" value="Genomic_DNA"/>
</dbReference>
<proteinExistence type="predicted"/>
<feature type="chain" id="PRO_5011762543" evidence="1">
    <location>
        <begin position="25"/>
        <end position="239"/>
    </location>
</feature>
<keyword evidence="1" id="KW-0732">Signal</keyword>
<evidence type="ECO:0000256" key="1">
    <source>
        <dbReference type="SAM" id="SignalP"/>
    </source>
</evidence>
<evidence type="ECO:0000259" key="2">
    <source>
        <dbReference type="Pfam" id="PF07589"/>
    </source>
</evidence>
<dbReference type="Proteomes" id="UP000199331">
    <property type="component" value="Unassembled WGS sequence"/>
</dbReference>
<sequence>MNTRNLVFSAVAGLGLLASTPAAAEPILLDANEVGESFSIDFDGFVNGDVTVPGLSSQLILTLTSIVGNVYNFGYSMTNTSDTGSGVDARVSSFAFNTDPDISGATSTGTYNFTNTDSNYPNQIGTVDVCFQAAKTGACAGNKGGVFGGETGTGTLALSFDSALSSLTLDDFFVRYQSVSGAGDITSASGRQVTTSTSSGNEVPEPNMMLLFGLAALMIFAGTRRRREVKPALASVTYS</sequence>
<evidence type="ECO:0000313" key="4">
    <source>
        <dbReference type="Proteomes" id="UP000199331"/>
    </source>
</evidence>
<dbReference type="STRING" id="604088.SAMN04488060_2747"/>
<accession>A0A1I5Q483</accession>
<protein>
    <submittedName>
        <fullName evidence="3">PEP-CTERM protein-sorting domain-containing protein/MYXO-CTERM domain-containing protein</fullName>
    </submittedName>
</protein>
<dbReference type="RefSeq" id="WP_090483017.1">
    <property type="nucleotide sequence ID" value="NZ_FOWZ01000005.1"/>
</dbReference>
<dbReference type="OrthoDB" id="7504626at2"/>
<name>A0A1I5Q483_9SPHN</name>
<gene>
    <name evidence="3" type="ORF">SAMN04488060_2747</name>
</gene>
<dbReference type="Pfam" id="PF07589">
    <property type="entry name" value="PEP-CTERM"/>
    <property type="match status" value="1"/>
</dbReference>
<keyword evidence="4" id="KW-1185">Reference proteome</keyword>
<feature type="domain" description="Ice-binding protein C-terminal" evidence="2">
    <location>
        <begin position="203"/>
        <end position="226"/>
    </location>
</feature>
<organism evidence="3 4">
    <name type="scientific">Qipengyuania nanhaisediminis</name>
    <dbReference type="NCBI Taxonomy" id="604088"/>
    <lineage>
        <taxon>Bacteria</taxon>
        <taxon>Pseudomonadati</taxon>
        <taxon>Pseudomonadota</taxon>
        <taxon>Alphaproteobacteria</taxon>
        <taxon>Sphingomonadales</taxon>
        <taxon>Erythrobacteraceae</taxon>
        <taxon>Qipengyuania</taxon>
    </lineage>
</organism>
<dbReference type="AlphaFoldDB" id="A0A1I5Q483"/>
<dbReference type="InterPro" id="IPR013424">
    <property type="entry name" value="Ice-binding_C"/>
</dbReference>
<dbReference type="NCBIfam" id="TIGR02595">
    <property type="entry name" value="PEP_CTERM"/>
    <property type="match status" value="1"/>
</dbReference>
<dbReference type="NCBIfam" id="NF033947">
    <property type="entry name" value="PEP-cistern"/>
    <property type="match status" value="1"/>
</dbReference>